<feature type="domain" description="YopX protein" evidence="1">
    <location>
        <begin position="26"/>
        <end position="169"/>
    </location>
</feature>
<evidence type="ECO:0000313" key="2">
    <source>
        <dbReference type="EMBL" id="MBC2292956.1"/>
    </source>
</evidence>
<reference evidence="2 3" key="1">
    <citation type="submission" date="2020-03" db="EMBL/GenBank/DDBJ databases">
        <title>Soil Listeria distribution.</title>
        <authorList>
            <person name="Liao J."/>
            <person name="Wiedmann M."/>
        </authorList>
    </citation>
    <scope>NUCLEOTIDE SEQUENCE [LARGE SCALE GENOMIC DNA]</scope>
    <source>
        <strain evidence="2 3">FSL L7-0051</strain>
    </source>
</reference>
<gene>
    <name evidence="2" type="ORF">HCC36_06885</name>
</gene>
<comment type="caution">
    <text evidence="2">The sequence shown here is derived from an EMBL/GenBank/DDBJ whole genome shotgun (WGS) entry which is preliminary data.</text>
</comment>
<dbReference type="InterPro" id="IPR010024">
    <property type="entry name" value="CHP16711"/>
</dbReference>
<dbReference type="SUPFAM" id="SSF159006">
    <property type="entry name" value="YopX-like"/>
    <property type="match status" value="1"/>
</dbReference>
<dbReference type="Gene3D" id="2.30.30.290">
    <property type="entry name" value="YopX-like domains"/>
    <property type="match status" value="1"/>
</dbReference>
<sequence>MSREIIFKAKAIASMEELDDRGIKHENGWVYGDLVDGTYIVNGVLEVNDEHITIAMWCPIDPKTVSQYTTLPDQNGKRIWDGDIVRIDNLAVFNLTSNYNDTPVRGSCISKVEIIEGHTYVWLTPVIDGKKIRYGARLLLKGLYKYISRNVATGSVEVIGNIHDNPELLGGAAE</sequence>
<organism evidence="2 3">
    <name type="scientific">Listeria booriae</name>
    <dbReference type="NCBI Taxonomy" id="1552123"/>
    <lineage>
        <taxon>Bacteria</taxon>
        <taxon>Bacillati</taxon>
        <taxon>Bacillota</taxon>
        <taxon>Bacilli</taxon>
        <taxon>Bacillales</taxon>
        <taxon>Listeriaceae</taxon>
        <taxon>Listeria</taxon>
    </lineage>
</organism>
<dbReference type="NCBIfam" id="TIGR01671">
    <property type="entry name" value="phage_TIGR01671"/>
    <property type="match status" value="1"/>
</dbReference>
<dbReference type="AlphaFoldDB" id="A0A842G349"/>
<proteinExistence type="predicted"/>
<evidence type="ECO:0000313" key="3">
    <source>
        <dbReference type="Proteomes" id="UP000543005"/>
    </source>
</evidence>
<dbReference type="InterPro" id="IPR019096">
    <property type="entry name" value="YopX_protein"/>
</dbReference>
<name>A0A842G349_9LIST</name>
<dbReference type="Proteomes" id="UP000543005">
    <property type="component" value="Unassembled WGS sequence"/>
</dbReference>
<evidence type="ECO:0000259" key="1">
    <source>
        <dbReference type="Pfam" id="PF09643"/>
    </source>
</evidence>
<dbReference type="Pfam" id="PF09643">
    <property type="entry name" value="YopX"/>
    <property type="match status" value="1"/>
</dbReference>
<dbReference type="InterPro" id="IPR023385">
    <property type="entry name" value="YopX-like_C"/>
</dbReference>
<accession>A0A842G349</accession>
<dbReference type="RefSeq" id="WP_185629048.1">
    <property type="nucleotide sequence ID" value="NZ_JAARZT010000011.1"/>
</dbReference>
<protein>
    <recommendedName>
        <fullName evidence="1">YopX protein domain-containing protein</fullName>
    </recommendedName>
</protein>
<dbReference type="EMBL" id="JAARZT010000011">
    <property type="protein sequence ID" value="MBC2292956.1"/>
    <property type="molecule type" value="Genomic_DNA"/>
</dbReference>